<dbReference type="AlphaFoldDB" id="A0A9E2NTC7"/>
<name>A0A9E2NTC7_9LACO</name>
<reference evidence="1" key="2">
    <citation type="submission" date="2021-04" db="EMBL/GenBank/DDBJ databases">
        <authorList>
            <person name="Gilroy R."/>
        </authorList>
    </citation>
    <scope>NUCLEOTIDE SEQUENCE</scope>
    <source>
        <strain evidence="1">F6-686</strain>
    </source>
</reference>
<proteinExistence type="predicted"/>
<evidence type="ECO:0000313" key="2">
    <source>
        <dbReference type="Proteomes" id="UP000823844"/>
    </source>
</evidence>
<protein>
    <submittedName>
        <fullName evidence="1">Uncharacterized protein</fullName>
    </submittedName>
</protein>
<organism evidence="1 2">
    <name type="scientific">Candidatus Lactobacillus pullistercoris</name>
    <dbReference type="NCBI Taxonomy" id="2838636"/>
    <lineage>
        <taxon>Bacteria</taxon>
        <taxon>Bacillati</taxon>
        <taxon>Bacillota</taxon>
        <taxon>Bacilli</taxon>
        <taxon>Lactobacillales</taxon>
        <taxon>Lactobacillaceae</taxon>
        <taxon>Lactobacillus</taxon>
    </lineage>
</organism>
<dbReference type="Proteomes" id="UP000823844">
    <property type="component" value="Unassembled WGS sequence"/>
</dbReference>
<gene>
    <name evidence="1" type="ORF">H9806_03325</name>
</gene>
<evidence type="ECO:0000313" key="1">
    <source>
        <dbReference type="EMBL" id="MBU3828171.1"/>
    </source>
</evidence>
<reference evidence="1" key="1">
    <citation type="journal article" date="2021" name="PeerJ">
        <title>Extensive microbial diversity within the chicken gut microbiome revealed by metagenomics and culture.</title>
        <authorList>
            <person name="Gilroy R."/>
            <person name="Ravi A."/>
            <person name="Getino M."/>
            <person name="Pursley I."/>
            <person name="Horton D.L."/>
            <person name="Alikhan N.F."/>
            <person name="Baker D."/>
            <person name="Gharbi K."/>
            <person name="Hall N."/>
            <person name="Watson M."/>
            <person name="Adriaenssens E.M."/>
            <person name="Foster-Nyarko E."/>
            <person name="Jarju S."/>
            <person name="Secka A."/>
            <person name="Antonio M."/>
            <person name="Oren A."/>
            <person name="Chaudhuri R.R."/>
            <person name="La Ragione R."/>
            <person name="Hildebrand F."/>
            <person name="Pallen M.J."/>
        </authorList>
    </citation>
    <scope>NUCLEOTIDE SEQUENCE</scope>
    <source>
        <strain evidence="1">F6-686</strain>
    </source>
</reference>
<comment type="caution">
    <text evidence="1">The sequence shown here is derived from an EMBL/GenBank/DDBJ whole genome shotgun (WGS) entry which is preliminary data.</text>
</comment>
<sequence>MKMQEVVSRIYKTTDYSQFIANAAYYNPTRINFLLYKNLTRNEKLPLVVVRKVEDKLEIVAEQDAFYAAQQLGLPIYYYEAFQSVPQSKQQIDFSFEDMQDLLNFCLDNADFGGSNEKGN</sequence>
<dbReference type="EMBL" id="JAHLFT010000041">
    <property type="protein sequence ID" value="MBU3828171.1"/>
    <property type="molecule type" value="Genomic_DNA"/>
</dbReference>
<accession>A0A9E2NTC7</accession>